<dbReference type="InterPro" id="IPR056884">
    <property type="entry name" value="NPHP3-like_N"/>
</dbReference>
<dbReference type="Gene3D" id="3.40.50.300">
    <property type="entry name" value="P-loop containing nucleotide triphosphate hydrolases"/>
    <property type="match status" value="1"/>
</dbReference>
<feature type="domain" description="Nephrocystin 3-like N-terminal" evidence="3">
    <location>
        <begin position="371"/>
        <end position="550"/>
    </location>
</feature>
<keyword evidence="5" id="KW-1185">Reference proteome</keyword>
<dbReference type="SUPFAM" id="SSF48403">
    <property type="entry name" value="Ankyrin repeat"/>
    <property type="match status" value="1"/>
</dbReference>
<keyword evidence="1" id="KW-0677">Repeat</keyword>
<dbReference type="Pfam" id="PF24883">
    <property type="entry name" value="NPHP3_N"/>
    <property type="match status" value="1"/>
</dbReference>
<dbReference type="InterPro" id="IPR027417">
    <property type="entry name" value="P-loop_NTPase"/>
</dbReference>
<dbReference type="PRINTS" id="PR01415">
    <property type="entry name" value="ANKYRIN"/>
</dbReference>
<dbReference type="Gene3D" id="3.40.50.1820">
    <property type="entry name" value="alpha/beta hydrolase"/>
    <property type="match status" value="1"/>
</dbReference>
<feature type="repeat" description="ANK" evidence="2">
    <location>
        <begin position="1060"/>
        <end position="1092"/>
    </location>
</feature>
<name>A0AA39XZE1_9PEZI</name>
<feature type="repeat" description="ANK" evidence="2">
    <location>
        <begin position="990"/>
        <end position="1022"/>
    </location>
</feature>
<keyword evidence="2" id="KW-0040">ANK repeat</keyword>
<feature type="repeat" description="ANK" evidence="2">
    <location>
        <begin position="1156"/>
        <end position="1189"/>
    </location>
</feature>
<dbReference type="PANTHER" id="PTHR10039:SF5">
    <property type="entry name" value="NACHT DOMAIN-CONTAINING PROTEIN"/>
    <property type="match status" value="1"/>
</dbReference>
<feature type="repeat" description="ANK" evidence="2">
    <location>
        <begin position="1191"/>
        <end position="1223"/>
    </location>
</feature>
<dbReference type="PROSITE" id="PS50297">
    <property type="entry name" value="ANK_REP_REGION"/>
    <property type="match status" value="5"/>
</dbReference>
<comment type="caution">
    <text evidence="4">The sequence shown here is derived from an EMBL/GenBank/DDBJ whole genome shotgun (WGS) entry which is preliminary data.</text>
</comment>
<evidence type="ECO:0000259" key="3">
    <source>
        <dbReference type="Pfam" id="PF24883"/>
    </source>
</evidence>
<dbReference type="SMART" id="SM00248">
    <property type="entry name" value="ANK"/>
    <property type="match status" value="9"/>
</dbReference>
<evidence type="ECO:0000256" key="2">
    <source>
        <dbReference type="PROSITE-ProRule" id="PRU00023"/>
    </source>
</evidence>
<dbReference type="InterPro" id="IPR029058">
    <property type="entry name" value="AB_hydrolase_fold"/>
</dbReference>
<protein>
    <recommendedName>
        <fullName evidence="3">Nephrocystin 3-like N-terminal domain-containing protein</fullName>
    </recommendedName>
</protein>
<evidence type="ECO:0000313" key="4">
    <source>
        <dbReference type="EMBL" id="KAK0643053.1"/>
    </source>
</evidence>
<feature type="repeat" description="ANK" evidence="2">
    <location>
        <begin position="1225"/>
        <end position="1257"/>
    </location>
</feature>
<feature type="repeat" description="ANK" evidence="2">
    <location>
        <begin position="1126"/>
        <end position="1158"/>
    </location>
</feature>
<gene>
    <name evidence="4" type="ORF">B0T16DRAFT_176251</name>
</gene>
<dbReference type="Proteomes" id="UP001174936">
    <property type="component" value="Unassembled WGS sequence"/>
</dbReference>
<dbReference type="InterPro" id="IPR002110">
    <property type="entry name" value="Ankyrin_rpt"/>
</dbReference>
<dbReference type="InterPro" id="IPR036770">
    <property type="entry name" value="Ankyrin_rpt-contain_sf"/>
</dbReference>
<organism evidence="4 5">
    <name type="scientific">Cercophora newfieldiana</name>
    <dbReference type="NCBI Taxonomy" id="92897"/>
    <lineage>
        <taxon>Eukaryota</taxon>
        <taxon>Fungi</taxon>
        <taxon>Dikarya</taxon>
        <taxon>Ascomycota</taxon>
        <taxon>Pezizomycotina</taxon>
        <taxon>Sordariomycetes</taxon>
        <taxon>Sordariomycetidae</taxon>
        <taxon>Sordariales</taxon>
        <taxon>Lasiosphaeriaceae</taxon>
        <taxon>Cercophora</taxon>
    </lineage>
</organism>
<dbReference type="SUPFAM" id="SSF53474">
    <property type="entry name" value="alpha/beta-Hydrolases"/>
    <property type="match status" value="1"/>
</dbReference>
<dbReference type="EMBL" id="JAULSV010000005">
    <property type="protein sequence ID" value="KAK0643053.1"/>
    <property type="molecule type" value="Genomic_DNA"/>
</dbReference>
<sequence length="1375" mass="153760">MDKPKGKYYTDTVPQTGLTVLFDPPKPTLDIVFVHGFTGHPERTWACKREATGPEANDEAANEPFKSPRKTLSFSAVSRSFSSHKGAKSHVYWPRDLVPLALPNARVLTFGYDSRVRHKLASDVDRSTVCEFAWELLLSLEADRRLDASRPIAFVAHSLGGIVVKELLRRSKSCQPGQAHLQRVFNSTTGIVFFGTPHAGADPRAFLHRAVEKVIRVAQFTIEEQIVQTLLPTSERLKELRDVFGPMAQERSWIIHSFQEKFGVKLLNDRKVVEDTSSCLGLSSVETIQYIRQNHMEMCRFTGLDDQEYKKVVSALQRIAASACQSMAEEASSIFSDNFSLIDDEKRTLMDSLRFDQIDARQLTIKNAHLDTCKWLLETSEYVGWLDPDRFTEHHGFLWIKGKAGTGKSTLMKFILSNAWKEMTEEVVVSFFFNARGGDLEKSTIGMYRSLLFQILEKIPELQNLPGQLPPGPLYSSMRRGTRFDWGVEALKAFFEEVIRNLGNSSLVCFIDALDECEEYEIRDMVSFFEHLGRSHSQARKSFRVCFASRHYPQITICKGLDLVLEAQGGHSADIVNYLNSELKVGENKLAQDIRHQVQEKASGVFMWVVLVTRILNREYDCGNIHSLRQRLRDIPKDLHTLFREILTHDNYNRDQLLLCVQWILFAEQPLTPEELYFAVLSGVRENTISKWDRDEITESDMTRFIINSSKGLAEITKSSRPTVQFIHESVRDFLLKEGGLREIWPALTDNLEGQVHEQLKQCCFSTMQNAVAQLRNDHIEESIPPLAEGDEAAKEGLRELPGDFPFLSYAVSHIISHSDEAEGTGISQAAFLQSFQVSKWIMLDNMFQERRRPGKRCRTKNASLLYVLAELDAANLIRHHPSKLDCFKKEDEYFGVPYLAAVAKGNAMAARTFLEAQLEVAPLTPSTRMLCERFLQHGGEDESVGEDYEYIAWDPCVSLNLAWHAPEPLVMIYDHSEEFTIDMKAHDPDGQRHLSAAICRRHEAVVRFLLQKGVSVHGTDKTHQPQDHNALLRASRYGHESLVKLFIEHGADIESADSDNGTALVYAAASGNEKMVRVLLDAGARFPRERSFLPSLKDRGSVQRVITIAKLLLENGADVDATNAVGQTALEEAVGEGNEPLVEFLINEGAKIDAKAHTPLLTTAIAGGDVKITRLLVENGANIEAREPYAGQTPLSVAALYGYEDVVRMLVENGANIEARQTLTDRTPLGVAVSEGRYGVAKLLLEKGAKINARDKLGETPLATAMVMAQKGKVTVPVPDVRGTGTFGFHTMRDAEDRHYEDIAALLIAEGADIHAEDYQGRTPLMIAEEEPDSRLAALVFGREGLIAEAEDCAASSGSSVLSRATAAPGSPRF</sequence>
<dbReference type="SUPFAM" id="SSF52540">
    <property type="entry name" value="P-loop containing nucleoside triphosphate hydrolases"/>
    <property type="match status" value="1"/>
</dbReference>
<feature type="repeat" description="ANK" evidence="2">
    <location>
        <begin position="1027"/>
        <end position="1059"/>
    </location>
</feature>
<accession>A0AA39XZE1</accession>
<proteinExistence type="predicted"/>
<evidence type="ECO:0000256" key="1">
    <source>
        <dbReference type="ARBA" id="ARBA00022737"/>
    </source>
</evidence>
<evidence type="ECO:0000313" key="5">
    <source>
        <dbReference type="Proteomes" id="UP001174936"/>
    </source>
</evidence>
<dbReference type="PROSITE" id="PS50088">
    <property type="entry name" value="ANK_REPEAT"/>
    <property type="match status" value="7"/>
</dbReference>
<dbReference type="PANTHER" id="PTHR10039">
    <property type="entry name" value="AMELOGENIN"/>
    <property type="match status" value="1"/>
</dbReference>
<dbReference type="Gene3D" id="1.25.40.20">
    <property type="entry name" value="Ankyrin repeat-containing domain"/>
    <property type="match status" value="3"/>
</dbReference>
<dbReference type="Pfam" id="PF12796">
    <property type="entry name" value="Ank_2"/>
    <property type="match status" value="3"/>
</dbReference>
<reference evidence="4" key="1">
    <citation type="submission" date="2023-06" db="EMBL/GenBank/DDBJ databases">
        <title>Genome-scale phylogeny and comparative genomics of the fungal order Sordariales.</title>
        <authorList>
            <consortium name="Lawrence Berkeley National Laboratory"/>
            <person name="Hensen N."/>
            <person name="Bonometti L."/>
            <person name="Westerberg I."/>
            <person name="Brannstrom I.O."/>
            <person name="Guillou S."/>
            <person name="Cros-Aarteil S."/>
            <person name="Calhoun S."/>
            <person name="Haridas S."/>
            <person name="Kuo A."/>
            <person name="Mondo S."/>
            <person name="Pangilinan J."/>
            <person name="Riley R."/>
            <person name="Labutti K."/>
            <person name="Andreopoulos B."/>
            <person name="Lipzen A."/>
            <person name="Chen C."/>
            <person name="Yanf M."/>
            <person name="Daum C."/>
            <person name="Ng V."/>
            <person name="Clum A."/>
            <person name="Steindorff A."/>
            <person name="Ohm R."/>
            <person name="Martin F."/>
            <person name="Silar P."/>
            <person name="Natvig D."/>
            <person name="Lalanne C."/>
            <person name="Gautier V."/>
            <person name="Ament-Velasquez S.L."/>
            <person name="Kruys A."/>
            <person name="Hutchinson M.I."/>
            <person name="Powell A.J."/>
            <person name="Barry K."/>
            <person name="Miller A.N."/>
            <person name="Grigoriev I.V."/>
            <person name="Debuchy R."/>
            <person name="Gladieux P."/>
            <person name="Thoren M.H."/>
            <person name="Johannesson H."/>
        </authorList>
    </citation>
    <scope>NUCLEOTIDE SEQUENCE</scope>
    <source>
        <strain evidence="4">SMH2532-1</strain>
    </source>
</reference>